<dbReference type="EMBL" id="LCFP01000002">
    <property type="protein sequence ID" value="KKS98427.1"/>
    <property type="molecule type" value="Genomic_DNA"/>
</dbReference>
<reference evidence="1 2" key="1">
    <citation type="journal article" date="2015" name="Nature">
        <title>rRNA introns, odd ribosomes, and small enigmatic genomes across a large radiation of phyla.</title>
        <authorList>
            <person name="Brown C.T."/>
            <person name="Hug L.A."/>
            <person name="Thomas B.C."/>
            <person name="Sharon I."/>
            <person name="Castelle C.J."/>
            <person name="Singh A."/>
            <person name="Wilkins M.J."/>
            <person name="Williams K.H."/>
            <person name="Banfield J.F."/>
        </authorList>
    </citation>
    <scope>NUCLEOTIDE SEQUENCE [LARGE SCALE GENOMIC DNA]</scope>
</reference>
<evidence type="ECO:0000313" key="1">
    <source>
        <dbReference type="EMBL" id="KKS98427.1"/>
    </source>
</evidence>
<name>A0A0G1DLG0_9BACT</name>
<proteinExistence type="predicted"/>
<sequence>MKKRLFRLIIFSLLFIAIILYINGFKTRIGSDSPELNLELETKEDLSAKAKDMTKKFINGNDIIKKIITTGNCDLSASCLEIVNQDRNWLGSYNQDYPVTLNNNNLLKLTFKNSESSAGIHLISRYGGKNELWWKNRVSLNLAVLKELFSVYLDTGTQEEPLLLFSQTINTDTNGLASVYIIFDRQGKIITFADSFGSFSKKVNIAKDVKSLSQGLFPENKLHLGVFVAPLSKLTLTELYLFPFE</sequence>
<gene>
    <name evidence="1" type="ORF">UV73_C0002G0141</name>
</gene>
<evidence type="ECO:0000313" key="2">
    <source>
        <dbReference type="Proteomes" id="UP000034894"/>
    </source>
</evidence>
<dbReference type="Proteomes" id="UP000034894">
    <property type="component" value="Unassembled WGS sequence"/>
</dbReference>
<accession>A0A0G1DLG0</accession>
<dbReference type="AlphaFoldDB" id="A0A0G1DLG0"/>
<dbReference type="STRING" id="1618443.UV73_C0002G0141"/>
<protein>
    <submittedName>
        <fullName evidence="1">Uncharacterized protein</fullName>
    </submittedName>
</protein>
<comment type="caution">
    <text evidence="1">The sequence shown here is derived from an EMBL/GenBank/DDBJ whole genome shotgun (WGS) entry which is preliminary data.</text>
</comment>
<organism evidence="1 2">
    <name type="scientific">Candidatus Gottesmanbacteria bacterium GW2011_GWA2_43_14</name>
    <dbReference type="NCBI Taxonomy" id="1618443"/>
    <lineage>
        <taxon>Bacteria</taxon>
        <taxon>Candidatus Gottesmaniibacteriota</taxon>
    </lineage>
</organism>